<evidence type="ECO:0000313" key="3">
    <source>
        <dbReference type="EMBL" id="SFT23285.1"/>
    </source>
</evidence>
<evidence type="ECO:0000256" key="1">
    <source>
        <dbReference type="SAM" id="MobiDB-lite"/>
    </source>
</evidence>
<keyword evidence="2" id="KW-1133">Transmembrane helix</keyword>
<reference evidence="4" key="1">
    <citation type="submission" date="2016-10" db="EMBL/GenBank/DDBJ databases">
        <authorList>
            <person name="Varghese N."/>
            <person name="Submissions S."/>
        </authorList>
    </citation>
    <scope>NUCLEOTIDE SEQUENCE [LARGE SCALE GENOMIC DNA]</scope>
    <source>
        <strain evidence="4">DSM 26894</strain>
    </source>
</reference>
<proteinExistence type="predicted"/>
<keyword evidence="2" id="KW-0812">Transmembrane</keyword>
<protein>
    <submittedName>
        <fullName evidence="3">Uncharacterized protein</fullName>
    </submittedName>
</protein>
<gene>
    <name evidence="3" type="ORF">SAMN04488050_11777</name>
</gene>
<dbReference type="AlphaFoldDB" id="A0A1I6WBC1"/>
<organism evidence="3 4">
    <name type="scientific">Alloyangia pacifica</name>
    <dbReference type="NCBI Taxonomy" id="311180"/>
    <lineage>
        <taxon>Bacteria</taxon>
        <taxon>Pseudomonadati</taxon>
        <taxon>Pseudomonadota</taxon>
        <taxon>Alphaproteobacteria</taxon>
        <taxon>Rhodobacterales</taxon>
        <taxon>Roseobacteraceae</taxon>
        <taxon>Alloyangia</taxon>
    </lineage>
</organism>
<evidence type="ECO:0000256" key="2">
    <source>
        <dbReference type="SAM" id="Phobius"/>
    </source>
</evidence>
<keyword evidence="2" id="KW-0472">Membrane</keyword>
<feature type="region of interest" description="Disordered" evidence="1">
    <location>
        <begin position="44"/>
        <end position="67"/>
    </location>
</feature>
<name>A0A1I6WBC1_9RHOB</name>
<dbReference type="STRING" id="311180.SAMN04488050_11777"/>
<dbReference type="Proteomes" id="UP000199392">
    <property type="component" value="Unassembled WGS sequence"/>
</dbReference>
<sequence length="67" mass="7040">MSAPDTDTKTQEKEHRGPLIGIWAALVVVALLLVWWLAYATNGEEPEPGQAAAPASEAQQEAAPAGD</sequence>
<dbReference type="EMBL" id="FOZW01000017">
    <property type="protein sequence ID" value="SFT23285.1"/>
    <property type="molecule type" value="Genomic_DNA"/>
</dbReference>
<accession>A0A1I6WBC1</accession>
<evidence type="ECO:0000313" key="4">
    <source>
        <dbReference type="Proteomes" id="UP000199392"/>
    </source>
</evidence>
<feature type="transmembrane region" description="Helical" evidence="2">
    <location>
        <begin position="20"/>
        <end position="38"/>
    </location>
</feature>
<feature type="compositionally biased region" description="Low complexity" evidence="1">
    <location>
        <begin position="48"/>
        <end position="67"/>
    </location>
</feature>
<dbReference type="RefSeq" id="WP_092430029.1">
    <property type="nucleotide sequence ID" value="NZ_FNCL01000017.1"/>
</dbReference>
<keyword evidence="4" id="KW-1185">Reference proteome</keyword>